<dbReference type="InterPro" id="IPR025537">
    <property type="entry name" value="DUF4423"/>
</dbReference>
<feature type="domain" description="DUF4423" evidence="1">
    <location>
        <begin position="121"/>
        <end position="276"/>
    </location>
</feature>
<organism evidence="2 3">
    <name type="scientific">Halobacteriovorax marinus (strain ATCC BAA-682 / DSM 15412 / SJ)</name>
    <name type="common">Bacteriovorax marinus</name>
    <dbReference type="NCBI Taxonomy" id="862908"/>
    <lineage>
        <taxon>Bacteria</taxon>
        <taxon>Pseudomonadati</taxon>
        <taxon>Bdellovibrionota</taxon>
        <taxon>Bacteriovoracia</taxon>
        <taxon>Bacteriovoracales</taxon>
        <taxon>Halobacteriovoraceae</taxon>
        <taxon>Halobacteriovorax</taxon>
    </lineage>
</organism>
<dbReference type="eggNOG" id="COG3093">
    <property type="taxonomic scope" value="Bacteria"/>
</dbReference>
<dbReference type="PATRIC" id="fig|862908.3.peg.706"/>
<dbReference type="AlphaFoldDB" id="E1X5S1"/>
<proteinExistence type="predicted"/>
<dbReference type="NCBIfam" id="TIGR02147">
    <property type="entry name" value="Fsuc_second"/>
    <property type="match status" value="1"/>
</dbReference>
<evidence type="ECO:0000313" key="2">
    <source>
        <dbReference type="EMBL" id="CBW25638.1"/>
    </source>
</evidence>
<dbReference type="STRING" id="862908.BMS_0734"/>
<sequence length="285" mass="33010">MRETVEQPRISLFDFDDYRDYLVKVGMPDGLYSHTSNNLQSWANRLGYKSPSSLTMVIKGQRSPSFEMINALAEDLEMNMKERQYLMLLVQLEKANKKKKDTKEILEKIAELNSGSTAIALGLKEFSAISEWYFLAIKQLISMPCFIEDEDWIFKKLRKKVTPSQIRNALNIMTEMEAIGRDENGKLIVLKEGLLTTNDVPSSAIKRHHFGMINRALEAIEEQPVKERQVTSVTMRVKPEDVDAAKKAIFEFIKDFNNKFSTTEADELYQLNMQFFKHTREVVRH</sequence>
<dbReference type="RefSeq" id="WP_014243424.1">
    <property type="nucleotide sequence ID" value="NC_016620.1"/>
</dbReference>
<name>E1X5S1_HALMS</name>
<reference evidence="3" key="1">
    <citation type="journal article" date="2013" name="ISME J.">
        <title>A small predatory core genome in the divergent marine Bacteriovorax marinus SJ and the terrestrial Bdellovibrio bacteriovorus.</title>
        <authorList>
            <person name="Crossman L.C."/>
            <person name="Chen H."/>
            <person name="Cerdeno-Tarraga A.M."/>
            <person name="Brooks K."/>
            <person name="Quail M.A."/>
            <person name="Pineiro S.A."/>
            <person name="Hobley L."/>
            <person name="Sockett R.E."/>
            <person name="Bentley S.D."/>
            <person name="Parkhill J."/>
            <person name="Williams H.N."/>
            <person name="Stine O.C."/>
        </authorList>
    </citation>
    <scope>NUCLEOTIDE SEQUENCE [LARGE SCALE GENOMIC DNA]</scope>
    <source>
        <strain evidence="3">ATCC BAA-682 / DSM 15412 / SJ</strain>
    </source>
</reference>
<dbReference type="HOGENOM" id="CLU_975797_0_0_7"/>
<evidence type="ECO:0000313" key="3">
    <source>
        <dbReference type="Proteomes" id="UP000008963"/>
    </source>
</evidence>
<dbReference type="Proteomes" id="UP000008963">
    <property type="component" value="Chromosome"/>
</dbReference>
<dbReference type="EMBL" id="FQ312005">
    <property type="protein sequence ID" value="CBW25638.1"/>
    <property type="molecule type" value="Genomic_DNA"/>
</dbReference>
<accession>E1X5S1</accession>
<protein>
    <recommendedName>
        <fullName evidence="1">DUF4423 domain-containing protein</fullName>
    </recommendedName>
</protein>
<dbReference type="KEGG" id="bmx:BMS_0734"/>
<dbReference type="Pfam" id="PF14394">
    <property type="entry name" value="DUF4423"/>
    <property type="match status" value="1"/>
</dbReference>
<evidence type="ECO:0000259" key="1">
    <source>
        <dbReference type="Pfam" id="PF14394"/>
    </source>
</evidence>
<dbReference type="OrthoDB" id="5291078at2"/>
<keyword evidence="3" id="KW-1185">Reference proteome</keyword>
<gene>
    <name evidence="2" type="ordered locus">BMS_0734</name>
</gene>
<dbReference type="InterPro" id="IPR011873">
    <property type="entry name" value="CHP02147"/>
</dbReference>